<dbReference type="EMBL" id="NWSH01000138">
    <property type="protein sequence ID" value="PCG79175.1"/>
    <property type="molecule type" value="Genomic_DNA"/>
</dbReference>
<name>A0A2A4K4J3_HELVI</name>
<sequence length="1647" mass="183466">MVDIPKNSPGVVPRGVALLEAVSLYIYNSRVRSGLASCRVVSRCWRRYRYISTTHASGQAWRRAAWCRAAGGGIAIYLQLTRPVRPGVVPRGVALLEAVSLYIYNSRVRSGLASCRVVSRCWRRYRYISTTHASGQAWRRAAWCRAAGGGIAIYLQLTRPVRPGVVPRGVALLEAVSLYIYNSRVRSGLASCRVVSRCWRRYRYISTTHASGQAWRRAAWCRAAGGGIAIYLQLTRPVRPGVVPRGVALLEAVSLYIYNSRVRSGLASCRVVSRCWRRYRYISTTHASGQAWRRAAWCRAAGGGIAIYLQLTRPVRPGVVPRGVALLEAVSLYIYNSRVRSGLASCRVVSRCWRRYRYISTTHASGQAWRRAAWCRAAGGGIAIYLQLTRPVRPGVVPRGVALLEAVSLYIYNSRVRSGLASCRVVSRCWRRYRYISTTHASGQAWRRAAWCRAAGGGIAIYLQLTRPVRPGVVPRGVALLEAVSLYIYNSRVRSGLASCRVVSRCWRRYRYISTTHASGQAWRRAAWCRAAGGGIAIYLQLTRPVRPGVVPRGVALLEAVSLYIYNSRVRSGLASCRVVSRCWRRYRYISTTHASGQAWRRAAWCRAAGGGIAIYLQLTRPVRPGVVPRGVALLEAVSLYIYNSRVRSGLASCRVVSRCWRRYRYISTTHASGQAWRRAAWCRAAGGGIAIYLQLTRPVRPGVVPRGVALLEAVSLYIYNSRVRSGLASCRVVSRCWRRYRYISTTHASGQAWRRAAWCRAAGGGIAIYLQLTRPVRPGVVPRGVALLEAVSLYIYNSRVRSGLASCRVVSRCWRRYRYISTTHASGQAWRRAAWCRAAGGGIAIYLQLTRPVRPGVVPRGVALLEAVSLYIYNSRVRSGLASCRVVSRCWRRYRYISTTHASGQAWRRAAWCRAAGGGIAIYLQLTRPVRPGVVPRGVALLEAVSLYIYNSRVRSGLASCRVVSRCWRRYRYISTTHASGQAWRRAAWCRAAGGGIAIYLQLTRPVRPGVVPRGVALLEAVSLYIYNSRVRSGLASCRVVSRCWRRYRYISTTHASGQAWRRAAWCRAAGGGIAIYLQLTRPVRPGVVPRGVALLEAVSLYIYNSRVRSGLASCRVVSRCWRRYRYISTTHASGQAWRRAAWCRAAGGGIAIYLQLTRPVRPGVVPRGVALLEAVSLYIYNSRVRSGLASCRVVSRCWRRYRYISTTHASGQAWRRAAWCRAAGGGIAIYLQLTRPVRPGVVPRGVALLEAVSLYIYNSRVRSGLASCRVVSRCWRRYRYISTTHASGQAWRRAAWCRAAGGGIAIYLQLTRPVRPGVVPRGVALLEAVSLYIYNSRVRSGLASCRVVSRCWRRYRYISTTHASGQAWRRAAWCRAAGGGIAIYLQLTRPVRPGVVPRGVALLEAVSLYIYNSRVRSGLASCRVVSRCWRRYRYISTTHASGQAWRRAAWCRAAGGGIAIYLQLTRPVRPGVVPRGVALLEAVSLYIYNSRVRSGLASCRVVSRCWRRYRYISTTHASGQAWRRAAWCRAAGGGIAIYLQLTRPVRPGVVPRGVALLEAVSLYIYNSRVRSGLASCRVVSRCWRRLLGSHPLTVRALSTSTSTRLPSIFLPSACLYAAAISRTAVATDNRTEPRGWTSHDTLLRV</sequence>
<protein>
    <submittedName>
        <fullName evidence="1">Uncharacterized protein</fullName>
    </submittedName>
</protein>
<reference evidence="1" key="1">
    <citation type="submission" date="2017-09" db="EMBL/GenBank/DDBJ databases">
        <title>Contemporary evolution of a Lepidopteran species, Heliothis virescens, in response to modern agricultural practices.</title>
        <authorList>
            <person name="Fritz M.L."/>
            <person name="Deyonke A.M."/>
            <person name="Papanicolaou A."/>
            <person name="Micinski S."/>
            <person name="Westbrook J."/>
            <person name="Gould F."/>
        </authorList>
    </citation>
    <scope>NUCLEOTIDE SEQUENCE [LARGE SCALE GENOMIC DNA]</scope>
    <source>
        <strain evidence="1">HvINT-</strain>
        <tissue evidence="1">Whole body</tissue>
    </source>
</reference>
<comment type="caution">
    <text evidence="1">The sequence shown here is derived from an EMBL/GenBank/DDBJ whole genome shotgun (WGS) entry which is preliminary data.</text>
</comment>
<organism evidence="1">
    <name type="scientific">Heliothis virescens</name>
    <name type="common">Tobacco budworm moth</name>
    <dbReference type="NCBI Taxonomy" id="7102"/>
    <lineage>
        <taxon>Eukaryota</taxon>
        <taxon>Metazoa</taxon>
        <taxon>Ecdysozoa</taxon>
        <taxon>Arthropoda</taxon>
        <taxon>Hexapoda</taxon>
        <taxon>Insecta</taxon>
        <taxon>Pterygota</taxon>
        <taxon>Neoptera</taxon>
        <taxon>Endopterygota</taxon>
        <taxon>Lepidoptera</taxon>
        <taxon>Glossata</taxon>
        <taxon>Ditrysia</taxon>
        <taxon>Noctuoidea</taxon>
        <taxon>Noctuidae</taxon>
        <taxon>Heliothinae</taxon>
        <taxon>Heliothis</taxon>
    </lineage>
</organism>
<proteinExistence type="predicted"/>
<evidence type="ECO:0000313" key="1">
    <source>
        <dbReference type="EMBL" id="PCG79175.1"/>
    </source>
</evidence>
<gene>
    <name evidence="1" type="ORF">B5V51_1787</name>
</gene>
<accession>A0A2A4K4J3</accession>